<keyword evidence="5" id="KW-0460">Magnesium</keyword>
<dbReference type="Pfam" id="PF00348">
    <property type="entry name" value="polyprenyl_synt"/>
    <property type="match status" value="1"/>
</dbReference>
<dbReference type="STRING" id="235985.SAMN05414137_102557"/>
<evidence type="ECO:0000313" key="7">
    <source>
        <dbReference type="EMBL" id="SEK59087.1"/>
    </source>
</evidence>
<evidence type="ECO:0000256" key="5">
    <source>
        <dbReference type="ARBA" id="ARBA00022842"/>
    </source>
</evidence>
<name>A0A1H7IBG6_STRJI</name>
<dbReference type="Proteomes" id="UP000183015">
    <property type="component" value="Unassembled WGS sequence"/>
</dbReference>
<sequence>MTPTTVAPQRAAATVRGRSEASPWLGERITERVARVVTAPPHRAVAALVGPSRLTADLADCVEAVCRIAGEDPAIVPDGLLPLLLGGKRLRPLLVLAVGYACRPLGTPHRRARTVQSAAVVELLHLASLVHDDVMDGSRLRHGVATVNAEAGVGRAVLTGDFLIAQALAAAGSLGAAEGVLAARTFARLCQGQAEEGAALFDPSRSEESYLRAVDGKTASLFEASCELGAMAAGLTTTQCAALARYGRHLGIAFQLNDDILDFTADSAQLGKPVGHDIGQGVYTLPLLRTLRARPELASLLARPEEMAARVRAGDALAGTARLASAHAGLAVAALAEVGEPLHPAGHGTLAELAAALTRPILPPAEETRPW</sequence>
<evidence type="ECO:0000313" key="8">
    <source>
        <dbReference type="Proteomes" id="UP000183015"/>
    </source>
</evidence>
<protein>
    <submittedName>
        <fullName evidence="7">Heptaprenyl diphosphate synthase</fullName>
    </submittedName>
</protein>
<keyword evidence="8" id="KW-1185">Reference proteome</keyword>
<dbReference type="EMBL" id="FOAZ01000002">
    <property type="protein sequence ID" value="SEK59087.1"/>
    <property type="molecule type" value="Genomic_DNA"/>
</dbReference>
<dbReference type="PROSITE" id="PS00444">
    <property type="entry name" value="POLYPRENYL_SYNTHASE_2"/>
    <property type="match status" value="1"/>
</dbReference>
<dbReference type="InterPro" id="IPR008949">
    <property type="entry name" value="Isoprenoid_synthase_dom_sf"/>
</dbReference>
<dbReference type="AlphaFoldDB" id="A0A1H7IBG6"/>
<evidence type="ECO:0000256" key="2">
    <source>
        <dbReference type="ARBA" id="ARBA00006706"/>
    </source>
</evidence>
<gene>
    <name evidence="7" type="ORF">SAMN05414137_102557</name>
</gene>
<dbReference type="GO" id="GO:0008299">
    <property type="term" value="P:isoprenoid biosynthetic process"/>
    <property type="evidence" value="ECO:0007669"/>
    <property type="project" value="InterPro"/>
</dbReference>
<evidence type="ECO:0000256" key="6">
    <source>
        <dbReference type="RuleBase" id="RU004466"/>
    </source>
</evidence>
<organism evidence="7 8">
    <name type="scientific">Streptacidiphilus jiangxiensis</name>
    <dbReference type="NCBI Taxonomy" id="235985"/>
    <lineage>
        <taxon>Bacteria</taxon>
        <taxon>Bacillati</taxon>
        <taxon>Actinomycetota</taxon>
        <taxon>Actinomycetes</taxon>
        <taxon>Kitasatosporales</taxon>
        <taxon>Streptomycetaceae</taxon>
        <taxon>Streptacidiphilus</taxon>
    </lineage>
</organism>
<evidence type="ECO:0000256" key="3">
    <source>
        <dbReference type="ARBA" id="ARBA00022679"/>
    </source>
</evidence>
<dbReference type="RefSeq" id="WP_052438422.1">
    <property type="nucleotide sequence ID" value="NZ_BBPN01000005.1"/>
</dbReference>
<comment type="similarity">
    <text evidence="2 6">Belongs to the FPP/GGPP synthase family.</text>
</comment>
<dbReference type="PANTHER" id="PTHR12001">
    <property type="entry name" value="GERANYLGERANYL PYROPHOSPHATE SYNTHASE"/>
    <property type="match status" value="1"/>
</dbReference>
<dbReference type="InterPro" id="IPR033749">
    <property type="entry name" value="Polyprenyl_synt_CS"/>
</dbReference>
<dbReference type="eggNOG" id="COG0142">
    <property type="taxonomic scope" value="Bacteria"/>
</dbReference>
<dbReference type="CDD" id="cd00685">
    <property type="entry name" value="Trans_IPPS_HT"/>
    <property type="match status" value="1"/>
</dbReference>
<keyword evidence="4" id="KW-0479">Metal-binding</keyword>
<accession>A0A1H7IBG6</accession>
<dbReference type="SFLD" id="SFLDS00005">
    <property type="entry name" value="Isoprenoid_Synthase_Type_I"/>
    <property type="match status" value="1"/>
</dbReference>
<dbReference type="PANTHER" id="PTHR12001:SF69">
    <property type="entry name" value="ALL TRANS-POLYPRENYL-DIPHOSPHATE SYNTHASE PDSS1"/>
    <property type="match status" value="1"/>
</dbReference>
<dbReference type="GO" id="GO:0004659">
    <property type="term" value="F:prenyltransferase activity"/>
    <property type="evidence" value="ECO:0007669"/>
    <property type="project" value="InterPro"/>
</dbReference>
<dbReference type="InterPro" id="IPR000092">
    <property type="entry name" value="Polyprenyl_synt"/>
</dbReference>
<evidence type="ECO:0000256" key="1">
    <source>
        <dbReference type="ARBA" id="ARBA00001946"/>
    </source>
</evidence>
<dbReference type="SUPFAM" id="SSF48576">
    <property type="entry name" value="Terpenoid synthases"/>
    <property type="match status" value="1"/>
</dbReference>
<comment type="cofactor">
    <cofactor evidence="1">
        <name>Mg(2+)</name>
        <dbReference type="ChEBI" id="CHEBI:18420"/>
    </cofactor>
</comment>
<reference evidence="8" key="1">
    <citation type="submission" date="2016-10" db="EMBL/GenBank/DDBJ databases">
        <authorList>
            <person name="Varghese N."/>
        </authorList>
    </citation>
    <scope>NUCLEOTIDE SEQUENCE [LARGE SCALE GENOMIC DNA]</scope>
    <source>
        <strain evidence="8">DSM 45096 / BCRC 16803 / CGMCC 4.1857 / CIP 109030 / JCM 12277 / KCTC 19219 / NBRC 100920 / 33214</strain>
    </source>
</reference>
<proteinExistence type="inferred from homology"/>
<dbReference type="GO" id="GO:0046872">
    <property type="term" value="F:metal ion binding"/>
    <property type="evidence" value="ECO:0007669"/>
    <property type="project" value="UniProtKB-KW"/>
</dbReference>
<dbReference type="Gene3D" id="1.10.600.10">
    <property type="entry name" value="Farnesyl Diphosphate Synthase"/>
    <property type="match status" value="1"/>
</dbReference>
<keyword evidence="3 6" id="KW-0808">Transferase</keyword>
<evidence type="ECO:0000256" key="4">
    <source>
        <dbReference type="ARBA" id="ARBA00022723"/>
    </source>
</evidence>
<dbReference type="OrthoDB" id="4497239at2"/>